<evidence type="ECO:0000256" key="1">
    <source>
        <dbReference type="SAM" id="MobiDB-lite"/>
    </source>
</evidence>
<dbReference type="AlphaFoldDB" id="A0A2A9FIC6"/>
<protein>
    <submittedName>
        <fullName evidence="2">Uncharacterized protein</fullName>
    </submittedName>
</protein>
<dbReference type="EMBL" id="PDJK01000002">
    <property type="protein sequence ID" value="PFG50322.1"/>
    <property type="molecule type" value="Genomic_DNA"/>
</dbReference>
<dbReference type="Proteomes" id="UP000243542">
    <property type="component" value="Unassembled WGS sequence"/>
</dbReference>
<feature type="region of interest" description="Disordered" evidence="1">
    <location>
        <begin position="1"/>
        <end position="23"/>
    </location>
</feature>
<comment type="caution">
    <text evidence="2">The sequence shown here is derived from an EMBL/GenBank/DDBJ whole genome shotgun (WGS) entry which is preliminary data.</text>
</comment>
<accession>A0A2A9FIC6</accession>
<name>A0A2A9FIC6_9PSEU</name>
<sequence length="110" mass="12253">MAVKGIFTDSASRGPAKLVGDPAAGDAEVCATTSWRAPDRFRVREGALHGLRVREGTLHRPPQLRRALHADFADTLDAESVKMPFTAFRPLYTGRAAQFRLIPEDYTDWR</sequence>
<keyword evidence="3" id="KW-1185">Reference proteome</keyword>
<organism evidence="2 3">
    <name type="scientific">Amycolatopsis sulphurea</name>
    <dbReference type="NCBI Taxonomy" id="76022"/>
    <lineage>
        <taxon>Bacteria</taxon>
        <taxon>Bacillati</taxon>
        <taxon>Actinomycetota</taxon>
        <taxon>Actinomycetes</taxon>
        <taxon>Pseudonocardiales</taxon>
        <taxon>Pseudonocardiaceae</taxon>
        <taxon>Amycolatopsis</taxon>
    </lineage>
</organism>
<reference evidence="2 3" key="1">
    <citation type="submission" date="2017-10" db="EMBL/GenBank/DDBJ databases">
        <title>Sequencing the genomes of 1000 actinobacteria strains.</title>
        <authorList>
            <person name="Klenk H.-P."/>
        </authorList>
    </citation>
    <scope>NUCLEOTIDE SEQUENCE [LARGE SCALE GENOMIC DNA]</scope>
    <source>
        <strain evidence="2 3">DSM 46092</strain>
    </source>
</reference>
<evidence type="ECO:0000313" key="2">
    <source>
        <dbReference type="EMBL" id="PFG50322.1"/>
    </source>
</evidence>
<gene>
    <name evidence="2" type="ORF">ATK36_5544</name>
</gene>
<evidence type="ECO:0000313" key="3">
    <source>
        <dbReference type="Proteomes" id="UP000243542"/>
    </source>
</evidence>
<proteinExistence type="predicted"/>